<evidence type="ECO:0000256" key="3">
    <source>
        <dbReference type="ARBA" id="ARBA00023163"/>
    </source>
</evidence>
<name>A0ABR2KGD7_9EUKA</name>
<evidence type="ECO:0000256" key="6">
    <source>
        <dbReference type="SAM" id="MobiDB-lite"/>
    </source>
</evidence>
<organism evidence="7 8">
    <name type="scientific">Tritrichomonas musculus</name>
    <dbReference type="NCBI Taxonomy" id="1915356"/>
    <lineage>
        <taxon>Eukaryota</taxon>
        <taxon>Metamonada</taxon>
        <taxon>Parabasalia</taxon>
        <taxon>Tritrichomonadida</taxon>
        <taxon>Tritrichomonadidae</taxon>
        <taxon>Tritrichomonas</taxon>
    </lineage>
</organism>
<evidence type="ECO:0000256" key="1">
    <source>
        <dbReference type="ARBA" id="ARBA00004123"/>
    </source>
</evidence>
<dbReference type="PANTHER" id="PTHR21242:SF0">
    <property type="entry name" value="TRANSCRIPTION INITIATION FACTOR TFIID SUBUNIT 10"/>
    <property type="match status" value="1"/>
</dbReference>
<accession>A0ABR2KGD7</accession>
<dbReference type="Gene3D" id="1.10.20.10">
    <property type="entry name" value="Histone, subunit A"/>
    <property type="match status" value="1"/>
</dbReference>
<keyword evidence="4" id="KW-0539">Nucleus</keyword>
<evidence type="ECO:0000313" key="8">
    <source>
        <dbReference type="Proteomes" id="UP001470230"/>
    </source>
</evidence>
<dbReference type="Proteomes" id="UP001470230">
    <property type="component" value="Unassembled WGS sequence"/>
</dbReference>
<feature type="region of interest" description="Disordered" evidence="6">
    <location>
        <begin position="1"/>
        <end position="26"/>
    </location>
</feature>
<gene>
    <name evidence="7" type="ORF">M9Y10_034974</name>
</gene>
<protein>
    <submittedName>
        <fullName evidence="7">Transcription initiation factor TFIID subunit 10</fullName>
    </submittedName>
</protein>
<feature type="compositionally biased region" description="Polar residues" evidence="6">
    <location>
        <begin position="11"/>
        <end position="26"/>
    </location>
</feature>
<proteinExistence type="inferred from homology"/>
<dbReference type="InterPro" id="IPR003923">
    <property type="entry name" value="TAF10"/>
</dbReference>
<reference evidence="7 8" key="1">
    <citation type="submission" date="2024-04" db="EMBL/GenBank/DDBJ databases">
        <title>Tritrichomonas musculus Genome.</title>
        <authorList>
            <person name="Alves-Ferreira E."/>
            <person name="Grigg M."/>
            <person name="Lorenzi H."/>
            <person name="Galac M."/>
        </authorList>
    </citation>
    <scope>NUCLEOTIDE SEQUENCE [LARGE SCALE GENOMIC DNA]</scope>
    <source>
        <strain evidence="7 8">EAF2021</strain>
    </source>
</reference>
<evidence type="ECO:0000313" key="7">
    <source>
        <dbReference type="EMBL" id="KAK8890204.1"/>
    </source>
</evidence>
<keyword evidence="8" id="KW-1185">Reference proteome</keyword>
<comment type="subcellular location">
    <subcellularLocation>
        <location evidence="1">Nucleus</location>
    </subcellularLocation>
</comment>
<keyword evidence="3" id="KW-0804">Transcription</keyword>
<dbReference type="PANTHER" id="PTHR21242">
    <property type="entry name" value="TRANSCRIPTION INITIATION FACTOR TFIID SUBUNIT 10"/>
    <property type="match status" value="1"/>
</dbReference>
<evidence type="ECO:0000256" key="4">
    <source>
        <dbReference type="ARBA" id="ARBA00023242"/>
    </source>
</evidence>
<keyword evidence="2" id="KW-0805">Transcription regulation</keyword>
<comment type="caution">
    <text evidence="7">The sequence shown here is derived from an EMBL/GenBank/DDBJ whole genome shotgun (WGS) entry which is preliminary data.</text>
</comment>
<evidence type="ECO:0000256" key="5">
    <source>
        <dbReference type="ARBA" id="ARBA00025730"/>
    </source>
</evidence>
<dbReference type="Pfam" id="PF03540">
    <property type="entry name" value="TAF10"/>
    <property type="match status" value="1"/>
</dbReference>
<evidence type="ECO:0000256" key="2">
    <source>
        <dbReference type="ARBA" id="ARBA00023015"/>
    </source>
</evidence>
<sequence length="175" mass="19734">MQGIPPVIPGISQNIPQGMQPGMSQGMNQGMSQFGAPAPFQPPHNEMNRNEDEFVKEAENINNFLNTINECQLPISDKVINNICAQAGFSTTDPRLSRLLSLACEYFIIFAVNQCRKVAANNRTDLQLSDVKKALEKLNVNIYRPEYIVNTIESEQANIDDNQMFDYIEDTQMFD</sequence>
<dbReference type="EMBL" id="JAPFFF010000005">
    <property type="protein sequence ID" value="KAK8890204.1"/>
    <property type="molecule type" value="Genomic_DNA"/>
</dbReference>
<dbReference type="InterPro" id="IPR009072">
    <property type="entry name" value="Histone-fold"/>
</dbReference>
<comment type="similarity">
    <text evidence="5">Belongs to the TAF10 family.</text>
</comment>